<gene>
    <name evidence="7" type="ORF">BBG20_07585</name>
    <name evidence="8" type="ORF">C9382_22245</name>
</gene>
<dbReference type="Pfam" id="PF06305">
    <property type="entry name" value="LapA_dom"/>
    <property type="match status" value="1"/>
</dbReference>
<evidence type="ECO:0000256" key="2">
    <source>
        <dbReference type="ARBA" id="ARBA00022692"/>
    </source>
</evidence>
<dbReference type="GO" id="GO:0005886">
    <property type="term" value="C:plasma membrane"/>
    <property type="evidence" value="ECO:0007669"/>
    <property type="project" value="InterPro"/>
</dbReference>
<feature type="transmembrane region" description="Helical" evidence="5">
    <location>
        <begin position="42"/>
        <end position="67"/>
    </location>
</feature>
<sequence length="80" mass="8713">MYHARRALLALILLIVALGVLVFVLENQQVLALSFLGWATPQIPVSIFIALSLLVGLLLGPLLGFIFRRKASRLSVSSGR</sequence>
<evidence type="ECO:0000313" key="10">
    <source>
        <dbReference type="Proteomes" id="UP000240571"/>
    </source>
</evidence>
<evidence type="ECO:0000256" key="3">
    <source>
        <dbReference type="ARBA" id="ARBA00022989"/>
    </source>
</evidence>
<name>A0A2T4FS98_9PSED</name>
<dbReference type="EMBL" id="MAUE01000010">
    <property type="protein sequence ID" value="OCW29307.1"/>
    <property type="molecule type" value="Genomic_DNA"/>
</dbReference>
<keyword evidence="2 5" id="KW-0812">Transmembrane</keyword>
<dbReference type="EMBL" id="PYWW01000048">
    <property type="protein sequence ID" value="PTC26243.1"/>
    <property type="molecule type" value="Genomic_DNA"/>
</dbReference>
<keyword evidence="1" id="KW-1003">Cell membrane</keyword>
<evidence type="ECO:0000256" key="5">
    <source>
        <dbReference type="SAM" id="Phobius"/>
    </source>
</evidence>
<evidence type="ECO:0000259" key="6">
    <source>
        <dbReference type="Pfam" id="PF06305"/>
    </source>
</evidence>
<reference evidence="7 9" key="1">
    <citation type="submission" date="2016-06" db="EMBL/GenBank/DDBJ databases">
        <title>Draft genome sequence of Pseudomonas sp. S1E40, a novel strain antagonistic activity to fungal plant pathogen.</title>
        <authorList>
            <person name="Tambong J.T."/>
            <person name="Tchagang C."/>
            <person name="Xu R."/>
        </authorList>
    </citation>
    <scope>NUCLEOTIDE SEQUENCE [LARGE SCALE GENOMIC DNA]</scope>
    <source>
        <strain evidence="7 9">S1E40</strain>
    </source>
</reference>
<reference evidence="8 10" key="2">
    <citation type="submission" date="2018-03" db="EMBL/GenBank/DDBJ databases">
        <title>Diversity of bacteria associated with corn roots inoculated with woodland soils in Canada, and Description of Pseudomonas aylmerense sp. nov.</title>
        <authorList>
            <person name="Tambong J.T."/>
            <person name="Xu R."/>
            <person name="Tchagang C."/>
        </authorList>
    </citation>
    <scope>NUCLEOTIDE SEQUENCE [LARGE SCALE GENOMIC DNA]</scope>
    <source>
        <strain evidence="8 10">S1E44</strain>
    </source>
</reference>
<dbReference type="Proteomes" id="UP000240571">
    <property type="component" value="Unassembled WGS sequence"/>
</dbReference>
<dbReference type="RefSeq" id="WP_065901826.1">
    <property type="nucleotide sequence ID" value="NZ_MAUE01000010.1"/>
</dbReference>
<feature type="domain" description="Lipopolysaccharide assembly protein A" evidence="6">
    <location>
        <begin position="26"/>
        <end position="71"/>
    </location>
</feature>
<evidence type="ECO:0000313" key="8">
    <source>
        <dbReference type="EMBL" id="PTC26243.1"/>
    </source>
</evidence>
<keyword evidence="4 5" id="KW-0472">Membrane</keyword>
<accession>A0A2T4FS98</accession>
<dbReference type="Proteomes" id="UP000095081">
    <property type="component" value="Unassembled WGS sequence"/>
</dbReference>
<evidence type="ECO:0000313" key="9">
    <source>
        <dbReference type="Proteomes" id="UP000095081"/>
    </source>
</evidence>
<organism evidence="8 10">
    <name type="scientific">Pseudomonas aylmerensis</name>
    <dbReference type="NCBI Taxonomy" id="1869229"/>
    <lineage>
        <taxon>Bacteria</taxon>
        <taxon>Pseudomonadati</taxon>
        <taxon>Pseudomonadota</taxon>
        <taxon>Gammaproteobacteria</taxon>
        <taxon>Pseudomonadales</taxon>
        <taxon>Pseudomonadaceae</taxon>
        <taxon>Pseudomonas</taxon>
    </lineage>
</organism>
<keyword evidence="3 5" id="KW-1133">Transmembrane helix</keyword>
<evidence type="ECO:0000313" key="7">
    <source>
        <dbReference type="EMBL" id="OCW29307.1"/>
    </source>
</evidence>
<comment type="caution">
    <text evidence="8">The sequence shown here is derived from an EMBL/GenBank/DDBJ whole genome shotgun (WGS) entry which is preliminary data.</text>
</comment>
<protein>
    <submittedName>
        <fullName evidence="8">DUF1049 domain-containing protein</fullName>
    </submittedName>
</protein>
<proteinExistence type="predicted"/>
<dbReference type="InterPro" id="IPR010445">
    <property type="entry name" value="LapA_dom"/>
</dbReference>
<evidence type="ECO:0000256" key="1">
    <source>
        <dbReference type="ARBA" id="ARBA00022475"/>
    </source>
</evidence>
<evidence type="ECO:0000256" key="4">
    <source>
        <dbReference type="ARBA" id="ARBA00023136"/>
    </source>
</evidence>
<keyword evidence="9" id="KW-1185">Reference proteome</keyword>
<dbReference type="AlphaFoldDB" id="A0A2T4FS98"/>